<comment type="caution">
    <text evidence="2">The sequence shown here is derived from an EMBL/GenBank/DDBJ whole genome shotgun (WGS) entry which is preliminary data.</text>
</comment>
<keyword evidence="1" id="KW-0732">Signal</keyword>
<dbReference type="OrthoDB" id="2454533at2"/>
<feature type="chain" id="PRO_5038595620" description="Lipoprotein" evidence="1">
    <location>
        <begin position="23"/>
        <end position="172"/>
    </location>
</feature>
<dbReference type="RefSeq" id="WP_058265953.1">
    <property type="nucleotide sequence ID" value="NZ_FMYN01000006.1"/>
</dbReference>
<dbReference type="AlphaFoldDB" id="A0A0V8GCM7"/>
<proteinExistence type="predicted"/>
<evidence type="ECO:0000313" key="3">
    <source>
        <dbReference type="Proteomes" id="UP000053797"/>
    </source>
</evidence>
<name>A0A0V8GCM7_9BACL</name>
<sequence>MRQRTVMTLLALSLLLTVCMMKKTTLTPKASTIDLTIAVVGTAPVLTQSPDFHSINLQDIKGDLRRYDAVMIMPEYLHQASGRDYATVYRKAQIPFFFIGSQKSVEPFLDPSLSYEESISVPNPTFAAGMLYDDTQETTWLFGEGIERPNRSEQLKIYQSIFQTIEQSHLIK</sequence>
<reference evidence="2 3" key="1">
    <citation type="journal article" date="2015" name="Int. J. Syst. Evol. Microbiol.">
        <title>Exiguobacterium enclense sp. nov., isolated from sediment.</title>
        <authorList>
            <person name="Dastager S.G."/>
            <person name="Mawlankar R."/>
            <person name="Sonalkar V.V."/>
            <person name="Thorat M.N."/>
            <person name="Mual P."/>
            <person name="Verma A."/>
            <person name="Krishnamurthi S."/>
            <person name="Tang S.K."/>
            <person name="Li W.J."/>
        </authorList>
    </citation>
    <scope>NUCLEOTIDE SEQUENCE [LARGE SCALE GENOMIC DNA]</scope>
    <source>
        <strain evidence="2 3">NIO-1109</strain>
    </source>
</reference>
<evidence type="ECO:0008006" key="4">
    <source>
        <dbReference type="Google" id="ProtNLM"/>
    </source>
</evidence>
<dbReference type="EMBL" id="LNQL01000006">
    <property type="protein sequence ID" value="KSU47973.1"/>
    <property type="molecule type" value="Genomic_DNA"/>
</dbReference>
<gene>
    <name evidence="2" type="ORF">AS033_15065</name>
</gene>
<accession>A0A0V8GCM7</accession>
<dbReference type="Proteomes" id="UP000053797">
    <property type="component" value="Unassembled WGS sequence"/>
</dbReference>
<evidence type="ECO:0000313" key="2">
    <source>
        <dbReference type="EMBL" id="KSU47973.1"/>
    </source>
</evidence>
<protein>
    <recommendedName>
        <fullName evidence="4">Lipoprotein</fullName>
    </recommendedName>
</protein>
<organism evidence="2 3">
    <name type="scientific">Exiguobacterium indicum</name>
    <dbReference type="NCBI Taxonomy" id="296995"/>
    <lineage>
        <taxon>Bacteria</taxon>
        <taxon>Bacillati</taxon>
        <taxon>Bacillota</taxon>
        <taxon>Bacilli</taxon>
        <taxon>Bacillales</taxon>
        <taxon>Bacillales Family XII. Incertae Sedis</taxon>
        <taxon>Exiguobacterium</taxon>
    </lineage>
</organism>
<feature type="signal peptide" evidence="1">
    <location>
        <begin position="1"/>
        <end position="22"/>
    </location>
</feature>
<evidence type="ECO:0000256" key="1">
    <source>
        <dbReference type="SAM" id="SignalP"/>
    </source>
</evidence>